<evidence type="ECO:0000256" key="1">
    <source>
        <dbReference type="SAM" id="Phobius"/>
    </source>
</evidence>
<keyword evidence="1" id="KW-0812">Transmembrane</keyword>
<keyword evidence="1" id="KW-1133">Transmembrane helix</keyword>
<accession>A0A3E0A8A5</accession>
<sequence>MHFCGQATFAKHSPRGRRSQFAAYIFHASPSFSFLRLILNTQLRLLPPRGCFAIPQGNASRSPAFRGLAMTVPFSHTLFFNLDLYNFLLNYSVIFIKNLLYYPPSSIWVASVFLFRPTRSQFAKALTKKPAVFGGLCFHQFLDQRE</sequence>
<feature type="transmembrane region" description="Helical" evidence="1">
    <location>
        <begin position="21"/>
        <end position="39"/>
    </location>
</feature>
<dbReference type="Proteomes" id="UP000256388">
    <property type="component" value="Unassembled WGS sequence"/>
</dbReference>
<evidence type="ECO:0000313" key="3">
    <source>
        <dbReference type="Proteomes" id="UP000256388"/>
    </source>
</evidence>
<dbReference type="EMBL" id="QUMS01000003">
    <property type="protein sequence ID" value="REG07146.1"/>
    <property type="molecule type" value="Genomic_DNA"/>
</dbReference>
<evidence type="ECO:0000313" key="2">
    <source>
        <dbReference type="EMBL" id="REG07146.1"/>
    </source>
</evidence>
<keyword evidence="3" id="KW-1185">Reference proteome</keyword>
<protein>
    <submittedName>
        <fullName evidence="2">Uncharacterized protein</fullName>
    </submittedName>
</protein>
<gene>
    <name evidence="2" type="ORF">DFR64_2350</name>
</gene>
<dbReference type="AlphaFoldDB" id="A0A3E0A8A5"/>
<keyword evidence="1" id="KW-0472">Membrane</keyword>
<reference evidence="2 3" key="1">
    <citation type="submission" date="2018-08" db="EMBL/GenBank/DDBJ databases">
        <title>Genomic Encyclopedia of Type Strains, Phase IV (KMG-IV): sequencing the most valuable type-strain genomes for metagenomic binning, comparative biology and taxonomic classification.</title>
        <authorList>
            <person name="Goeker M."/>
        </authorList>
    </citation>
    <scope>NUCLEOTIDE SEQUENCE [LARGE SCALE GENOMIC DNA]</scope>
    <source>
        <strain evidence="2 3">DSM 23923</strain>
    </source>
</reference>
<comment type="caution">
    <text evidence="2">The sequence shown here is derived from an EMBL/GenBank/DDBJ whole genome shotgun (WGS) entry which is preliminary data.</text>
</comment>
<organism evidence="2 3">
    <name type="scientific">Pelolinea submarina</name>
    <dbReference type="NCBI Taxonomy" id="913107"/>
    <lineage>
        <taxon>Bacteria</taxon>
        <taxon>Bacillati</taxon>
        <taxon>Chloroflexota</taxon>
        <taxon>Anaerolineae</taxon>
        <taxon>Anaerolineales</taxon>
        <taxon>Anaerolineaceae</taxon>
        <taxon>Pelolinea</taxon>
    </lineage>
</organism>
<feature type="transmembrane region" description="Helical" evidence="1">
    <location>
        <begin position="88"/>
        <end position="115"/>
    </location>
</feature>
<proteinExistence type="predicted"/>
<name>A0A3E0A8A5_9CHLR</name>